<dbReference type="Proteomes" id="UP000759131">
    <property type="component" value="Unassembled WGS sequence"/>
</dbReference>
<feature type="non-terminal residue" evidence="2">
    <location>
        <position position="1"/>
    </location>
</feature>
<protein>
    <recommendedName>
        <fullName evidence="4">Bromodomain associated domain-containing protein</fullName>
    </recommendedName>
</protein>
<keyword evidence="3" id="KW-1185">Reference proteome</keyword>
<evidence type="ECO:0008006" key="4">
    <source>
        <dbReference type="Google" id="ProtNLM"/>
    </source>
</evidence>
<accession>A0A7R9PUJ4</accession>
<evidence type="ECO:0000313" key="2">
    <source>
        <dbReference type="EMBL" id="CAD7621208.1"/>
    </source>
</evidence>
<organism evidence="2">
    <name type="scientific">Medioppia subpectinata</name>
    <dbReference type="NCBI Taxonomy" id="1979941"/>
    <lineage>
        <taxon>Eukaryota</taxon>
        <taxon>Metazoa</taxon>
        <taxon>Ecdysozoa</taxon>
        <taxon>Arthropoda</taxon>
        <taxon>Chelicerata</taxon>
        <taxon>Arachnida</taxon>
        <taxon>Acari</taxon>
        <taxon>Acariformes</taxon>
        <taxon>Sarcoptiformes</taxon>
        <taxon>Oribatida</taxon>
        <taxon>Brachypylina</taxon>
        <taxon>Oppioidea</taxon>
        <taxon>Oppiidae</taxon>
        <taxon>Medioppia</taxon>
    </lineage>
</organism>
<name>A0A7R9PUJ4_9ACAR</name>
<gene>
    <name evidence="2" type="ORF">OSB1V03_LOCUS1682</name>
</gene>
<sequence>NESVLDLLVDVLSKYMWSLCQTIRTTSDFLELKSDNDFIDVMDRVFHDMNVTDFESLRQYKSHLDLYNENLMKEVMRRIESKTTAKTIASDVSALMDTNSDNSPQLSVNSQSENREEQTLSLKSLLSSYKSDEVHENEQLFGLTSPLTSTSNKSN</sequence>
<dbReference type="EMBL" id="CAJPIZ010000518">
    <property type="protein sequence ID" value="CAG2101638.1"/>
    <property type="molecule type" value="Genomic_DNA"/>
</dbReference>
<dbReference type="EMBL" id="OC855093">
    <property type="protein sequence ID" value="CAD7621208.1"/>
    <property type="molecule type" value="Genomic_DNA"/>
</dbReference>
<reference evidence="2" key="1">
    <citation type="submission" date="2020-11" db="EMBL/GenBank/DDBJ databases">
        <authorList>
            <person name="Tran Van P."/>
        </authorList>
    </citation>
    <scope>NUCLEOTIDE SEQUENCE</scope>
</reference>
<dbReference type="AlphaFoldDB" id="A0A7R9PUJ4"/>
<feature type="region of interest" description="Disordered" evidence="1">
    <location>
        <begin position="93"/>
        <end position="120"/>
    </location>
</feature>
<feature type="compositionally biased region" description="Polar residues" evidence="1">
    <location>
        <begin position="96"/>
        <end position="112"/>
    </location>
</feature>
<evidence type="ECO:0000313" key="3">
    <source>
        <dbReference type="Proteomes" id="UP000759131"/>
    </source>
</evidence>
<evidence type="ECO:0000256" key="1">
    <source>
        <dbReference type="SAM" id="MobiDB-lite"/>
    </source>
</evidence>
<proteinExistence type="predicted"/>